<reference evidence="5 6" key="1">
    <citation type="submission" date="2018-11" db="EMBL/GenBank/DDBJ databases">
        <title>Sequencing the genomes of 1000 actinobacteria strains.</title>
        <authorList>
            <person name="Klenk H.-P."/>
        </authorList>
    </citation>
    <scope>NUCLEOTIDE SEQUENCE [LARGE SCALE GENOMIC DNA]</scope>
    <source>
        <strain evidence="5 6">DSM 44254</strain>
    </source>
</reference>
<keyword evidence="1" id="KW-0677">Repeat</keyword>
<name>A0A3N1CTT8_9ACTN</name>
<dbReference type="PANTHER" id="PTHR44943">
    <property type="entry name" value="CELLULOSE SYNTHASE OPERON PROTEIN C"/>
    <property type="match status" value="1"/>
</dbReference>
<dbReference type="Pfam" id="PF14559">
    <property type="entry name" value="TPR_19"/>
    <property type="match status" value="1"/>
</dbReference>
<proteinExistence type="predicted"/>
<comment type="caution">
    <text evidence="5">The sequence shown here is derived from an EMBL/GenBank/DDBJ whole genome shotgun (WGS) entry which is preliminary data.</text>
</comment>
<evidence type="ECO:0000256" key="3">
    <source>
        <dbReference type="PROSITE-ProRule" id="PRU00339"/>
    </source>
</evidence>
<feature type="region of interest" description="Disordered" evidence="4">
    <location>
        <begin position="1"/>
        <end position="21"/>
    </location>
</feature>
<organism evidence="5 6">
    <name type="scientific">Actinocorallia herbida</name>
    <dbReference type="NCBI Taxonomy" id="58109"/>
    <lineage>
        <taxon>Bacteria</taxon>
        <taxon>Bacillati</taxon>
        <taxon>Actinomycetota</taxon>
        <taxon>Actinomycetes</taxon>
        <taxon>Streptosporangiales</taxon>
        <taxon>Thermomonosporaceae</taxon>
        <taxon>Actinocorallia</taxon>
    </lineage>
</organism>
<accession>A0A3N1CTT8</accession>
<dbReference type="RefSeq" id="WP_246052586.1">
    <property type="nucleotide sequence ID" value="NZ_RJKE01000001.1"/>
</dbReference>
<dbReference type="Proteomes" id="UP000272400">
    <property type="component" value="Unassembled WGS sequence"/>
</dbReference>
<dbReference type="PANTHER" id="PTHR44943:SF8">
    <property type="entry name" value="TPR REPEAT-CONTAINING PROTEIN MJ0263"/>
    <property type="match status" value="1"/>
</dbReference>
<dbReference type="InterPro" id="IPR019734">
    <property type="entry name" value="TPR_rpt"/>
</dbReference>
<keyword evidence="6" id="KW-1185">Reference proteome</keyword>
<dbReference type="Gene3D" id="1.25.40.10">
    <property type="entry name" value="Tetratricopeptide repeat domain"/>
    <property type="match status" value="1"/>
</dbReference>
<dbReference type="InterPro" id="IPR051685">
    <property type="entry name" value="Ycf3/AcsC/BcsC/TPR_MFPF"/>
</dbReference>
<dbReference type="SMART" id="SM00028">
    <property type="entry name" value="TPR"/>
    <property type="match status" value="3"/>
</dbReference>
<dbReference type="PROSITE" id="PS50005">
    <property type="entry name" value="TPR"/>
    <property type="match status" value="1"/>
</dbReference>
<evidence type="ECO:0000256" key="4">
    <source>
        <dbReference type="SAM" id="MobiDB-lite"/>
    </source>
</evidence>
<dbReference type="InterPro" id="IPR011990">
    <property type="entry name" value="TPR-like_helical_dom_sf"/>
</dbReference>
<feature type="repeat" description="TPR" evidence="3">
    <location>
        <begin position="56"/>
        <end position="89"/>
    </location>
</feature>
<evidence type="ECO:0000256" key="2">
    <source>
        <dbReference type="ARBA" id="ARBA00022803"/>
    </source>
</evidence>
<protein>
    <submittedName>
        <fullName evidence="5">Tetratricopeptide repeat protein</fullName>
    </submittedName>
</protein>
<evidence type="ECO:0000313" key="5">
    <source>
        <dbReference type="EMBL" id="ROO84098.1"/>
    </source>
</evidence>
<dbReference type="SUPFAM" id="SSF48452">
    <property type="entry name" value="TPR-like"/>
    <property type="match status" value="1"/>
</dbReference>
<sequence>MVQSSGENRDSRRTQEGGGEDVYDLYSRGLKLLSSGSPAAAVQLLSRAAEAEPQSPSIREALGRALFGARHYEEAADCFRSIIEENPAEDFALFGLGLSLSRMGLFHAAAEHLALAVAMRPENKDYASALRHVRATLDSRR</sequence>
<gene>
    <name evidence="5" type="ORF">EDD29_1615</name>
</gene>
<dbReference type="EMBL" id="RJKE01000001">
    <property type="protein sequence ID" value="ROO84098.1"/>
    <property type="molecule type" value="Genomic_DNA"/>
</dbReference>
<evidence type="ECO:0000256" key="1">
    <source>
        <dbReference type="ARBA" id="ARBA00022737"/>
    </source>
</evidence>
<evidence type="ECO:0000313" key="6">
    <source>
        <dbReference type="Proteomes" id="UP000272400"/>
    </source>
</evidence>
<dbReference type="AlphaFoldDB" id="A0A3N1CTT8"/>
<keyword evidence="2 3" id="KW-0802">TPR repeat</keyword>